<evidence type="ECO:0000256" key="1">
    <source>
        <dbReference type="SAM" id="Phobius"/>
    </source>
</evidence>
<dbReference type="RefSeq" id="WP_066625886.1">
    <property type="nucleotide sequence ID" value="NZ_JBHSYQ010000015.1"/>
</dbReference>
<keyword evidence="1" id="KW-0812">Transmembrane</keyword>
<protein>
    <submittedName>
        <fullName evidence="2">Uncharacterized protein</fullName>
    </submittedName>
</protein>
<evidence type="ECO:0000313" key="2">
    <source>
        <dbReference type="EMBL" id="MFC6999503.1"/>
    </source>
</evidence>
<comment type="caution">
    <text evidence="2">The sequence shown here is derived from an EMBL/GenBank/DDBJ whole genome shotgun (WGS) entry which is preliminary data.</text>
</comment>
<dbReference type="Proteomes" id="UP001596405">
    <property type="component" value="Unassembled WGS sequence"/>
</dbReference>
<reference evidence="3" key="1">
    <citation type="journal article" date="2019" name="Int. J. Syst. Evol. Microbiol.">
        <title>The Global Catalogue of Microorganisms (GCM) 10K type strain sequencing project: providing services to taxonomists for standard genome sequencing and annotation.</title>
        <authorList>
            <consortium name="The Broad Institute Genomics Platform"/>
            <consortium name="The Broad Institute Genome Sequencing Center for Infectious Disease"/>
            <person name="Wu L."/>
            <person name="Ma J."/>
        </authorList>
    </citation>
    <scope>NUCLEOTIDE SEQUENCE [LARGE SCALE GENOMIC DNA]</scope>
    <source>
        <strain evidence="3">CGMCC 4.7393</strain>
    </source>
</reference>
<gene>
    <name evidence="2" type="ORF">ACFQHR_17845</name>
</gene>
<organism evidence="2 3">
    <name type="scientific">Rufibacter roseus</name>
    <dbReference type="NCBI Taxonomy" id="1567108"/>
    <lineage>
        <taxon>Bacteria</taxon>
        <taxon>Pseudomonadati</taxon>
        <taxon>Bacteroidota</taxon>
        <taxon>Cytophagia</taxon>
        <taxon>Cytophagales</taxon>
        <taxon>Hymenobacteraceae</taxon>
        <taxon>Rufibacter</taxon>
    </lineage>
</organism>
<sequence length="271" mass="30736">MAHISTYTQAEASCFTGQESGKNYCLRVAVNRKNEMTTKAIITILPFLFSSIVAISQTYKSTEFVETKAPEISSPDWYHLNYSKHNFEVRNVDGGLQIFKAEDKQQCELTIKGGTLIGTDNGEWGGKLIYKPNHKPDDTIKIKAGNILSIFHLNNKIYFIEGLAHGVLSEGALFELEYSKKKFRYKKVLAFDDAPAALALHKDRILIASHRNFYIIKDLKKEFVFKDAFWSSLYPNSIAVMDDSNIYLGIRGGIVKLDLESKTLKFLKYNP</sequence>
<keyword evidence="1" id="KW-0472">Membrane</keyword>
<keyword evidence="3" id="KW-1185">Reference proteome</keyword>
<accession>A0ABW2DST3</accession>
<dbReference type="EMBL" id="JBHSYQ010000015">
    <property type="protein sequence ID" value="MFC6999503.1"/>
    <property type="molecule type" value="Genomic_DNA"/>
</dbReference>
<feature type="transmembrane region" description="Helical" evidence="1">
    <location>
        <begin position="40"/>
        <end position="59"/>
    </location>
</feature>
<name>A0ABW2DST3_9BACT</name>
<evidence type="ECO:0000313" key="3">
    <source>
        <dbReference type="Proteomes" id="UP001596405"/>
    </source>
</evidence>
<proteinExistence type="predicted"/>
<keyword evidence="1" id="KW-1133">Transmembrane helix</keyword>